<dbReference type="GO" id="GO:0003677">
    <property type="term" value="F:DNA binding"/>
    <property type="evidence" value="ECO:0007669"/>
    <property type="project" value="UniProtKB-KW"/>
</dbReference>
<dbReference type="PANTHER" id="PTHR42756:SF1">
    <property type="entry name" value="TRANSCRIPTIONAL REPRESSOR OF EMRAB OPERON"/>
    <property type="match status" value="1"/>
</dbReference>
<evidence type="ECO:0000313" key="6">
    <source>
        <dbReference type="Proteomes" id="UP000294564"/>
    </source>
</evidence>
<keyword evidence="2 5" id="KW-0238">DNA-binding</keyword>
<keyword evidence="3" id="KW-0804">Transcription</keyword>
<evidence type="ECO:0000259" key="4">
    <source>
        <dbReference type="PROSITE" id="PS50995"/>
    </source>
</evidence>
<dbReference type="Gene3D" id="1.10.10.10">
    <property type="entry name" value="Winged helix-like DNA-binding domain superfamily/Winged helix DNA-binding domain"/>
    <property type="match status" value="1"/>
</dbReference>
<dbReference type="PROSITE" id="PS50995">
    <property type="entry name" value="HTH_MARR_2"/>
    <property type="match status" value="1"/>
</dbReference>
<gene>
    <name evidence="5" type="ORF">EV195_110100</name>
</gene>
<dbReference type="PROSITE" id="PS01117">
    <property type="entry name" value="HTH_MARR_1"/>
    <property type="match status" value="1"/>
</dbReference>
<reference evidence="5 6" key="1">
    <citation type="submission" date="2019-03" db="EMBL/GenBank/DDBJ databases">
        <title>Genomic Encyclopedia of Type Strains, Phase IV (KMG-IV): sequencing the most valuable type-strain genomes for metagenomic binning, comparative biology and taxonomic classification.</title>
        <authorList>
            <person name="Goeker M."/>
        </authorList>
    </citation>
    <scope>NUCLEOTIDE SEQUENCE [LARGE SCALE GENOMIC DNA]</scope>
    <source>
        <strain evidence="5 6">DSM 14836</strain>
    </source>
</reference>
<proteinExistence type="predicted"/>
<keyword evidence="6" id="KW-1185">Reference proteome</keyword>
<dbReference type="GO" id="GO:0003700">
    <property type="term" value="F:DNA-binding transcription factor activity"/>
    <property type="evidence" value="ECO:0007669"/>
    <property type="project" value="InterPro"/>
</dbReference>
<dbReference type="InterPro" id="IPR023187">
    <property type="entry name" value="Tscrpt_reg_MarR-type_CS"/>
</dbReference>
<dbReference type="Pfam" id="PF01047">
    <property type="entry name" value="MarR"/>
    <property type="match status" value="1"/>
</dbReference>
<evidence type="ECO:0000256" key="1">
    <source>
        <dbReference type="ARBA" id="ARBA00023015"/>
    </source>
</evidence>
<dbReference type="SMART" id="SM00347">
    <property type="entry name" value="HTH_MARR"/>
    <property type="match status" value="1"/>
</dbReference>
<dbReference type="InterPro" id="IPR000835">
    <property type="entry name" value="HTH_MarR-typ"/>
</dbReference>
<organism evidence="5 6">
    <name type="scientific">Tenacibaculum skagerrakense</name>
    <dbReference type="NCBI Taxonomy" id="186571"/>
    <lineage>
        <taxon>Bacteria</taxon>
        <taxon>Pseudomonadati</taxon>
        <taxon>Bacteroidota</taxon>
        <taxon>Flavobacteriia</taxon>
        <taxon>Flavobacteriales</taxon>
        <taxon>Flavobacteriaceae</taxon>
        <taxon>Tenacibaculum</taxon>
    </lineage>
</organism>
<dbReference type="InterPro" id="IPR036388">
    <property type="entry name" value="WH-like_DNA-bd_sf"/>
</dbReference>
<keyword evidence="1" id="KW-0805">Transcription regulation</keyword>
<accession>A0A4R2NMR1</accession>
<sequence>MHNFFSIYYARIINFCIFGIANMDKSKTIDHQLRATWQAVAKMYNEQASKHDSTMAMAFVLLNIDIEEGTPSTALGPLMGMEPTSLSRILKSMEDKGLIIREKNPEDGRSVIIKLTEFGREKREISKGHVYQFNNKIRENLTETEINSFFKVTEIINKLIADKQIYGDMSSEAV</sequence>
<comment type="caution">
    <text evidence="5">The sequence shown here is derived from an EMBL/GenBank/DDBJ whole genome shotgun (WGS) entry which is preliminary data.</text>
</comment>
<evidence type="ECO:0000313" key="5">
    <source>
        <dbReference type="EMBL" id="TCP22969.1"/>
    </source>
</evidence>
<dbReference type="PANTHER" id="PTHR42756">
    <property type="entry name" value="TRANSCRIPTIONAL REGULATOR, MARR"/>
    <property type="match status" value="1"/>
</dbReference>
<protein>
    <submittedName>
        <fullName evidence="5">DNA-binding MarR family transcriptional regulator</fullName>
    </submittedName>
</protein>
<name>A0A4R2NMR1_9FLAO</name>
<dbReference type="EMBL" id="SLXM01000010">
    <property type="protein sequence ID" value="TCP22969.1"/>
    <property type="molecule type" value="Genomic_DNA"/>
</dbReference>
<dbReference type="Proteomes" id="UP000294564">
    <property type="component" value="Unassembled WGS sequence"/>
</dbReference>
<dbReference type="PRINTS" id="PR00598">
    <property type="entry name" value="HTHMARR"/>
</dbReference>
<evidence type="ECO:0000256" key="3">
    <source>
        <dbReference type="ARBA" id="ARBA00023163"/>
    </source>
</evidence>
<evidence type="ECO:0000256" key="2">
    <source>
        <dbReference type="ARBA" id="ARBA00023125"/>
    </source>
</evidence>
<dbReference type="SUPFAM" id="SSF46785">
    <property type="entry name" value="Winged helix' DNA-binding domain"/>
    <property type="match status" value="1"/>
</dbReference>
<feature type="domain" description="HTH marR-type" evidence="4">
    <location>
        <begin position="26"/>
        <end position="158"/>
    </location>
</feature>
<dbReference type="AlphaFoldDB" id="A0A4R2NMR1"/>
<dbReference type="InterPro" id="IPR036390">
    <property type="entry name" value="WH_DNA-bd_sf"/>
</dbReference>